<dbReference type="InterPro" id="IPR050697">
    <property type="entry name" value="Adenylyl/Guanylyl_Cyclase_3/4"/>
</dbReference>
<evidence type="ECO:0000259" key="1">
    <source>
        <dbReference type="PROSITE" id="PS50125"/>
    </source>
</evidence>
<dbReference type="Proteomes" id="UP000241229">
    <property type="component" value="Unassembled WGS sequence"/>
</dbReference>
<dbReference type="Gene3D" id="3.30.70.1230">
    <property type="entry name" value="Nucleotide cyclase"/>
    <property type="match status" value="1"/>
</dbReference>
<name>A0A2P7S7I3_9HYPH</name>
<dbReference type="GO" id="GO:0004016">
    <property type="term" value="F:adenylate cyclase activity"/>
    <property type="evidence" value="ECO:0007669"/>
    <property type="project" value="UniProtKB-ARBA"/>
</dbReference>
<dbReference type="PANTHER" id="PTHR43081:SF11">
    <property type="entry name" value="BLR2264 PROTEIN"/>
    <property type="match status" value="1"/>
</dbReference>
<dbReference type="AlphaFoldDB" id="A0A2P7S7I3"/>
<dbReference type="CDD" id="cd07302">
    <property type="entry name" value="CHD"/>
    <property type="match status" value="1"/>
</dbReference>
<dbReference type="InterPro" id="IPR029787">
    <property type="entry name" value="Nucleotide_cyclase"/>
</dbReference>
<reference evidence="2 3" key="1">
    <citation type="submission" date="2018-03" db="EMBL/GenBank/DDBJ databases">
        <title>The draft genome of Mesorhizobium sp. 6GN-30.</title>
        <authorList>
            <person name="Liu L."/>
            <person name="Li L."/>
            <person name="Wang T."/>
            <person name="Zhang X."/>
            <person name="Liang L."/>
        </authorList>
    </citation>
    <scope>NUCLEOTIDE SEQUENCE [LARGE SCALE GENOMIC DNA]</scope>
    <source>
        <strain evidence="2 3">6GN30</strain>
    </source>
</reference>
<organism evidence="2 3">
    <name type="scientific">Kumtagia ephedrae</name>
    <dbReference type="NCBI Taxonomy" id="2116701"/>
    <lineage>
        <taxon>Bacteria</taxon>
        <taxon>Pseudomonadati</taxon>
        <taxon>Pseudomonadota</taxon>
        <taxon>Alphaproteobacteria</taxon>
        <taxon>Hyphomicrobiales</taxon>
        <taxon>Phyllobacteriaceae</taxon>
        <taxon>Kumtagia</taxon>
    </lineage>
</organism>
<dbReference type="OrthoDB" id="4565346at2"/>
<proteinExistence type="predicted"/>
<keyword evidence="3" id="KW-1185">Reference proteome</keyword>
<dbReference type="Pfam" id="PF00211">
    <property type="entry name" value="Guanylate_cyc"/>
    <property type="match status" value="1"/>
</dbReference>
<evidence type="ECO:0000313" key="3">
    <source>
        <dbReference type="Proteomes" id="UP000241229"/>
    </source>
</evidence>
<dbReference type="PROSITE" id="PS50125">
    <property type="entry name" value="GUANYLATE_CYCLASE_2"/>
    <property type="match status" value="1"/>
</dbReference>
<dbReference type="InterPro" id="IPR001054">
    <property type="entry name" value="A/G_cyclase"/>
</dbReference>
<dbReference type="RefSeq" id="WP_106773135.1">
    <property type="nucleotide sequence ID" value="NZ_PXYK01000014.1"/>
</dbReference>
<feature type="domain" description="Guanylate cyclase" evidence="1">
    <location>
        <begin position="219"/>
        <end position="350"/>
    </location>
</feature>
<sequence>MDKRDVDAIAAWLSEKGLEGEGEIALLHGFCERCQAAGLALGRAIVIIDTLHPIYEGRGFRWREDDSDEQPLLEFTRDIGGSTEGWQSSPFYHLIQKGGGELRCRLHAGETAGFSAIEELGAEGQTDYFASVHLFAPDAILGEMDNLASRWTTAQPGGFSDDEVAALRYLTPLLGLAIKSASLARVPAAVVETYLGRDAGRRVLAGRMSRGIAETLHAVLWFSDMRGYTTLSETIASDQLIPLLNDYAEAVITAVHGAGGDVLKLMGDGTLAIFTDSDPAKACVAAMRAEADLRLRLAALNQRRSDAGQPVSTIYLGLHVGDVFYGNIGSPDRLDFTVVGQAVNEASRIASMCRSVDRHVLFSPSFYELLPAEEQAKLVSVGRFALRGVGRAQELFTLDPELVAAGDATEVRGG</sequence>
<accession>A0A2P7S7I3</accession>
<dbReference type="SUPFAM" id="SSF55073">
    <property type="entry name" value="Nucleotide cyclase"/>
    <property type="match status" value="1"/>
</dbReference>
<evidence type="ECO:0000313" key="2">
    <source>
        <dbReference type="EMBL" id="PSJ58395.1"/>
    </source>
</evidence>
<dbReference type="GO" id="GO:0006171">
    <property type="term" value="P:cAMP biosynthetic process"/>
    <property type="evidence" value="ECO:0007669"/>
    <property type="project" value="TreeGrafter"/>
</dbReference>
<dbReference type="PANTHER" id="PTHR43081">
    <property type="entry name" value="ADENYLATE CYCLASE, TERMINAL-DIFFERENTIATION SPECIFIC-RELATED"/>
    <property type="match status" value="1"/>
</dbReference>
<gene>
    <name evidence="2" type="ORF">C7I84_15650</name>
</gene>
<comment type="caution">
    <text evidence="2">The sequence shown here is derived from an EMBL/GenBank/DDBJ whole genome shotgun (WGS) entry which is preliminary data.</text>
</comment>
<dbReference type="EMBL" id="PXYK01000014">
    <property type="protein sequence ID" value="PSJ58395.1"/>
    <property type="molecule type" value="Genomic_DNA"/>
</dbReference>
<dbReference type="GO" id="GO:0035556">
    <property type="term" value="P:intracellular signal transduction"/>
    <property type="evidence" value="ECO:0007669"/>
    <property type="project" value="InterPro"/>
</dbReference>
<protein>
    <submittedName>
        <fullName evidence="2">Adenylate/guanylate cyclase domain-containing protein</fullName>
    </submittedName>
</protein>